<feature type="compositionally biased region" description="Basic and acidic residues" evidence="3">
    <location>
        <begin position="1550"/>
        <end position="1574"/>
    </location>
</feature>
<feature type="compositionally biased region" description="Basic and acidic residues" evidence="3">
    <location>
        <begin position="618"/>
        <end position="638"/>
    </location>
</feature>
<feature type="region of interest" description="Disordered" evidence="3">
    <location>
        <begin position="917"/>
        <end position="1043"/>
    </location>
</feature>
<keyword evidence="2" id="KW-0175">Coiled coil</keyword>
<feature type="compositionally biased region" description="Basic and acidic residues" evidence="3">
    <location>
        <begin position="1363"/>
        <end position="1376"/>
    </location>
</feature>
<feature type="region of interest" description="Disordered" evidence="3">
    <location>
        <begin position="186"/>
        <end position="245"/>
    </location>
</feature>
<evidence type="ECO:0000256" key="3">
    <source>
        <dbReference type="SAM" id="MobiDB-lite"/>
    </source>
</evidence>
<dbReference type="InterPro" id="IPR038808">
    <property type="entry name" value="MOS1-like"/>
</dbReference>
<evidence type="ECO:0000313" key="6">
    <source>
        <dbReference type="Proteomes" id="UP001634393"/>
    </source>
</evidence>
<accession>A0ABD3SK41</accession>
<keyword evidence="1" id="KW-0597">Phosphoprotein</keyword>
<feature type="compositionally biased region" description="Polar residues" evidence="3">
    <location>
        <begin position="639"/>
        <end position="649"/>
    </location>
</feature>
<feature type="compositionally biased region" description="Basic and acidic residues" evidence="3">
    <location>
        <begin position="531"/>
        <end position="544"/>
    </location>
</feature>
<dbReference type="Proteomes" id="UP001634393">
    <property type="component" value="Unassembled WGS sequence"/>
</dbReference>
<evidence type="ECO:0000313" key="5">
    <source>
        <dbReference type="EMBL" id="KAL3824862.1"/>
    </source>
</evidence>
<feature type="region of interest" description="Disordered" evidence="3">
    <location>
        <begin position="851"/>
        <end position="878"/>
    </location>
</feature>
<feature type="region of interest" description="Disordered" evidence="3">
    <location>
        <begin position="55"/>
        <end position="173"/>
    </location>
</feature>
<comment type="caution">
    <text evidence="5">The sequence shown here is derived from an EMBL/GenBank/DDBJ whole genome shotgun (WGS) entry which is preliminary data.</text>
</comment>
<gene>
    <name evidence="5" type="ORF">ACJIZ3_020891</name>
</gene>
<protein>
    <recommendedName>
        <fullName evidence="4">BAT2 N-terminal domain-containing protein</fullName>
    </recommendedName>
</protein>
<reference evidence="5 6" key="1">
    <citation type="submission" date="2024-12" db="EMBL/GenBank/DDBJ databases">
        <title>The unique morphological basis and parallel evolutionary history of personate flowers in Penstemon.</title>
        <authorList>
            <person name="Depatie T.H."/>
            <person name="Wessinger C.A."/>
        </authorList>
    </citation>
    <scope>NUCLEOTIDE SEQUENCE [LARGE SCALE GENOMIC DNA]</scope>
    <source>
        <strain evidence="5">WTNN_2</strain>
        <tissue evidence="5">Leaf</tissue>
    </source>
</reference>
<feature type="compositionally biased region" description="Low complexity" evidence="3">
    <location>
        <begin position="1188"/>
        <end position="1208"/>
    </location>
</feature>
<sequence length="1598" mass="172733">MECQGYILVGEWASARRGGMTVLGKVAVPKPLNLPSQRLENHGLDPGVEIVPKGTLSWGSRPSSSGSNAWVSSSLSPNADGGNTSPTHLSGLPSSGGSGTRPSTSGSDKTHEPVASSWGSRPSSASGALGSNQSLSASLRPRSAETRPSSSQLSRFAEPVSESSPVAWGPSSAAERLGVKSSKEDAFSLSSGDFPTLGSEKVNNVKNNESQDLGRPSSASGRITHAKESDTKSQADARHGSVNTWTPDVSRIAEDGIHPSMEKWQGEPQPYFNANVTPQHYDAWRGPPVNAPAGVWYRGHPRGPPFGTPVAPGGFPMEPFPYYRPQIPPQALAGPQPGPPPGTGPRGPHPKNGELYRPQIPDAYARPGVPFRPGFYPGPHGPPGPMAYESYYGPPMGFCNNERDLPYMGMAAGPPVYNGYPGPRASEIGTSHGSRAGGRGPKTVSEHMDADHWEDTLGPKRVPPRNYNEWDQKEEGENREHNIEFNNSNPGKSCIPMMPARKSEWGAEDDGEEDIFAKRRTLNKVSSHSSPYRDHSSDSVKVKSFEGMGNVKADDNWTNKSESGAIFPPQMPQLPFASEKDSSFRPVTKDSALMQKIDGLNAKVRSSDARNDASNAYNREEQKSRSELVDMKIKRSTCEGDSTGSSERTISGDFAPVPHEVIGPLGHKPTQPMAVMSRRLDRGGQGRVDHYSKGKFNNEDADGWRRKPLTPESSSSTTASNIETSSGIHSHGPGLVGKAAEIAIINPVGKFEGESVTETNESTDIKAQRAKMKELAKQRALQLQKEEEERIREQKAKALAKLEELNRRTKASEAESQRADGSMAISEINGEQGESCIVGEPVMNVPKFQAPTTNFLSEPDVTAVDRENTESQAGESVEVSRNLPLEISQTGLLEYRVKEDSHIANASEVAALLTDGGASRHKRTGYKQKHLLQKSLNEKSVPNSGSEAQKDLTHGAAIDITSVEVPSEEFKPSGESSLNNTYNRVAEPSTNQRKKVNRSNKNKQKLDVIPAVPALPPVLSNINPEKGSSENDESKAALSNSDSSVLKVVEPERGVQVQEAFASLANEQAQTKGNNHWKPQPSRRMPRTQQANRFVDRVHGSDNIIWAPVRNHNKAEGLVEASPSSILETANPAKIENVAHISSKGKRAEMERYVPKPVAKELAQQGGTPPLSSSLGTSEGPGTGQCGSVIPASPLSSASPQPISSTSVLVGSSVEIEGDGKHNKHKKEHGTWRQRGAADFSQTKGIHFGTLPLSEPTKDIQQSAEHNQSVRCEINSTNAEIKTSGQIDTNDGHNMPNDTPVAALSRSAAVKDQGPVARGKRHMPRGPRSTGNNPVHENILSGGTDGNSFQSAAPDVTQMDRTVASKENRSFGERTSSHWQPKSRSNSTNNQHGNRTSGSEIASTEVNKLSKKDHPQLKGQIPPQHGKESSNTDRPQSDPSLSDSNFAEESASGHQQEFNREKKPAPARGHPFPPNQVPVVSRESVPERNIASGSRRNSNQNSRSGRVHEARGDWSSGQDNRQHNVTAFRERQGNNVKHYEYQPVAPNKGSKPEKLEGSADEAIHVDPRFRERGHSHPKRGGNYYRRQSGAARVESGQD</sequence>
<feature type="compositionally biased region" description="Low complexity" evidence="3">
    <location>
        <begin position="1492"/>
        <end position="1504"/>
    </location>
</feature>
<feature type="compositionally biased region" description="Basic and acidic residues" evidence="3">
    <location>
        <begin position="225"/>
        <end position="239"/>
    </location>
</feature>
<feature type="compositionally biased region" description="Polar residues" evidence="3">
    <location>
        <begin position="934"/>
        <end position="947"/>
    </location>
</feature>
<proteinExistence type="predicted"/>
<feature type="compositionally biased region" description="Basic and acidic residues" evidence="3">
    <location>
        <begin position="444"/>
        <end position="458"/>
    </location>
</feature>
<dbReference type="PANTHER" id="PTHR34805">
    <property type="entry name" value="PROTEIN MODIFIER OF SNC1 1"/>
    <property type="match status" value="1"/>
</dbReference>
<feature type="domain" description="BAT2 N-terminal" evidence="4">
    <location>
        <begin position="15"/>
        <end position="146"/>
    </location>
</feature>
<feature type="coiled-coil region" evidence="2">
    <location>
        <begin position="769"/>
        <end position="815"/>
    </location>
</feature>
<feature type="compositionally biased region" description="Polar residues" evidence="3">
    <location>
        <begin position="1165"/>
        <end position="1177"/>
    </location>
</feature>
<feature type="compositionally biased region" description="Basic and acidic residues" evidence="3">
    <location>
        <begin position="1528"/>
        <end position="1540"/>
    </location>
</feature>
<feature type="region of interest" description="Disordered" evidence="3">
    <location>
        <begin position="1305"/>
        <end position="1598"/>
    </location>
</feature>
<feature type="compositionally biased region" description="Low complexity" evidence="3">
    <location>
        <begin position="115"/>
        <end position="128"/>
    </location>
</feature>
<dbReference type="EMBL" id="JBJXBP010000006">
    <property type="protein sequence ID" value="KAL3824862.1"/>
    <property type="molecule type" value="Genomic_DNA"/>
</dbReference>
<feature type="compositionally biased region" description="Polar residues" evidence="3">
    <location>
        <begin position="974"/>
        <end position="991"/>
    </location>
</feature>
<feature type="compositionally biased region" description="Low complexity" evidence="3">
    <location>
        <begin position="55"/>
        <end position="76"/>
    </location>
</feature>
<feature type="region of interest" description="Disordered" evidence="3">
    <location>
        <begin position="323"/>
        <end position="358"/>
    </location>
</feature>
<evidence type="ECO:0000256" key="2">
    <source>
        <dbReference type="SAM" id="Coils"/>
    </source>
</evidence>
<feature type="compositionally biased region" description="Basic and acidic residues" evidence="3">
    <location>
        <begin position="678"/>
        <end position="705"/>
    </location>
</feature>
<feature type="compositionally biased region" description="Polar residues" evidence="3">
    <location>
        <begin position="711"/>
        <end position="728"/>
    </location>
</feature>
<feature type="compositionally biased region" description="Polar residues" evidence="3">
    <location>
        <begin position="1377"/>
        <end position="1407"/>
    </location>
</feature>
<feature type="compositionally biased region" description="Polar residues" evidence="3">
    <location>
        <begin position="1432"/>
        <end position="1456"/>
    </location>
</feature>
<feature type="region of interest" description="Disordered" evidence="3">
    <location>
        <begin position="1068"/>
        <end position="1088"/>
    </location>
</feature>
<feature type="region of interest" description="Disordered" evidence="3">
    <location>
        <begin position="1161"/>
        <end position="1208"/>
    </location>
</feature>
<organism evidence="5 6">
    <name type="scientific">Penstemon smallii</name>
    <dbReference type="NCBI Taxonomy" id="265156"/>
    <lineage>
        <taxon>Eukaryota</taxon>
        <taxon>Viridiplantae</taxon>
        <taxon>Streptophyta</taxon>
        <taxon>Embryophyta</taxon>
        <taxon>Tracheophyta</taxon>
        <taxon>Spermatophyta</taxon>
        <taxon>Magnoliopsida</taxon>
        <taxon>eudicotyledons</taxon>
        <taxon>Gunneridae</taxon>
        <taxon>Pentapetalae</taxon>
        <taxon>asterids</taxon>
        <taxon>lamiids</taxon>
        <taxon>Lamiales</taxon>
        <taxon>Plantaginaceae</taxon>
        <taxon>Cheloneae</taxon>
        <taxon>Penstemon</taxon>
    </lineage>
</organism>
<name>A0ABD3SK41_9LAMI</name>
<feature type="region of interest" description="Disordered" evidence="3">
    <location>
        <begin position="522"/>
        <end position="585"/>
    </location>
</feature>
<feature type="compositionally biased region" description="Basic residues" evidence="3">
    <location>
        <begin position="919"/>
        <end position="932"/>
    </location>
</feature>
<feature type="compositionally biased region" description="Basic residues" evidence="3">
    <location>
        <begin position="992"/>
        <end position="1003"/>
    </location>
</feature>
<dbReference type="PANTHER" id="PTHR34805:SF1">
    <property type="entry name" value="PROTEIN MODIFIER OF SNC1 1"/>
    <property type="match status" value="1"/>
</dbReference>
<feature type="compositionally biased region" description="Polar residues" evidence="3">
    <location>
        <begin position="201"/>
        <end position="221"/>
    </location>
</feature>
<feature type="compositionally biased region" description="Low complexity" evidence="3">
    <location>
        <begin position="84"/>
        <end position="93"/>
    </location>
</feature>
<evidence type="ECO:0000256" key="1">
    <source>
        <dbReference type="ARBA" id="ARBA00022553"/>
    </source>
</evidence>
<feature type="region of interest" description="Disordered" evidence="3">
    <location>
        <begin position="422"/>
        <end position="498"/>
    </location>
</feature>
<feature type="compositionally biased region" description="Polar residues" evidence="3">
    <location>
        <begin position="1515"/>
        <end position="1525"/>
    </location>
</feature>
<keyword evidence="6" id="KW-1185">Reference proteome</keyword>
<feature type="region of interest" description="Disordered" evidence="3">
    <location>
        <begin position="604"/>
        <end position="734"/>
    </location>
</feature>
<feature type="compositionally biased region" description="Basic and acidic residues" evidence="3">
    <location>
        <begin position="468"/>
        <end position="483"/>
    </location>
</feature>
<evidence type="ECO:0000259" key="4">
    <source>
        <dbReference type="Pfam" id="PF07001"/>
    </source>
</evidence>
<dbReference type="InterPro" id="IPR009738">
    <property type="entry name" value="BAT2_N"/>
</dbReference>
<dbReference type="Pfam" id="PF07001">
    <property type="entry name" value="BAT2_N"/>
    <property type="match status" value="1"/>
</dbReference>